<dbReference type="GeneID" id="87809197"/>
<evidence type="ECO:0000313" key="2">
    <source>
        <dbReference type="EMBL" id="WOO82482.1"/>
    </source>
</evidence>
<feature type="region of interest" description="Disordered" evidence="1">
    <location>
        <begin position="386"/>
        <end position="474"/>
    </location>
</feature>
<evidence type="ECO:0000313" key="3">
    <source>
        <dbReference type="Proteomes" id="UP000827549"/>
    </source>
</evidence>
<dbReference type="Proteomes" id="UP000827549">
    <property type="component" value="Chromosome 4"/>
</dbReference>
<gene>
    <name evidence="2" type="ORF">LOC62_04G005970</name>
</gene>
<keyword evidence="3" id="KW-1185">Reference proteome</keyword>
<feature type="compositionally biased region" description="Polar residues" evidence="1">
    <location>
        <begin position="325"/>
        <end position="337"/>
    </location>
</feature>
<sequence>MAAHYPASSPTFPGSPSTAQHPMFAATPSGAHPHGSPFTPGFPSRTPTPPLSSQRKRRAGSPPSEGQAGPSNWASASAASSPGLHDSKRRRPNLANGFSAMSISQQATPSPSPLPRGPVQQNQSDADDDELLEPTLPPVDGDVAVEVLPDGSPTSSRHARLNRPPWHRTASYSSTSPSEEDYDSDATFRLPHEKARRRTATPMQPSEVEHPIETIALRGHSRQGSAAHGPKVEYFDTPIKRKKRSNEDEPKPKRRKEGMDVDLDHLPPESYGPGWYEPEKDRIVVTSLSSPESSPPPPSRRGSSPSPKRDSPPKESYYDYETNKHLSQPGTSGFTISPSLLTHIINAQRDQIVGGGFQDSPSQERGLVLYRPLGIPAAEDVVKEWSARGRRGSSSSRQKPPHQFPDPDAHRFEEVDDDEDLMSSEQPVVGVPVDDDAGMDVEGSGGFGYQPYPQAYPQADSPWGHGDDDDMDMD</sequence>
<dbReference type="RefSeq" id="XP_062628514.1">
    <property type="nucleotide sequence ID" value="XM_062772530.1"/>
</dbReference>
<feature type="region of interest" description="Disordered" evidence="1">
    <location>
        <begin position="1"/>
        <end position="337"/>
    </location>
</feature>
<evidence type="ECO:0000256" key="1">
    <source>
        <dbReference type="SAM" id="MobiDB-lite"/>
    </source>
</evidence>
<feature type="compositionally biased region" description="Polar residues" evidence="1">
    <location>
        <begin position="8"/>
        <end position="20"/>
    </location>
</feature>
<feature type="compositionally biased region" description="Basic and acidic residues" evidence="1">
    <location>
        <begin position="245"/>
        <end position="267"/>
    </location>
</feature>
<proteinExistence type="predicted"/>
<reference evidence="2" key="1">
    <citation type="submission" date="2023-10" db="EMBL/GenBank/DDBJ databases">
        <authorList>
            <person name="Noh H."/>
        </authorList>
    </citation>
    <scope>NUCLEOTIDE SEQUENCE</scope>
    <source>
        <strain evidence="2">DUCC4014</strain>
    </source>
</reference>
<organism evidence="2 3">
    <name type="scientific">Vanrija pseudolonga</name>
    <dbReference type="NCBI Taxonomy" id="143232"/>
    <lineage>
        <taxon>Eukaryota</taxon>
        <taxon>Fungi</taxon>
        <taxon>Dikarya</taxon>
        <taxon>Basidiomycota</taxon>
        <taxon>Agaricomycotina</taxon>
        <taxon>Tremellomycetes</taxon>
        <taxon>Trichosporonales</taxon>
        <taxon>Trichosporonaceae</taxon>
        <taxon>Vanrija</taxon>
    </lineage>
</organism>
<accession>A0AAF1BJ94</accession>
<feature type="compositionally biased region" description="Basic and acidic residues" evidence="1">
    <location>
        <begin position="307"/>
        <end position="324"/>
    </location>
</feature>
<feature type="compositionally biased region" description="Polar residues" evidence="1">
    <location>
        <begin position="99"/>
        <end position="109"/>
    </location>
</feature>
<dbReference type="EMBL" id="CP086717">
    <property type="protein sequence ID" value="WOO82482.1"/>
    <property type="molecule type" value="Genomic_DNA"/>
</dbReference>
<dbReference type="AlphaFoldDB" id="A0AAF1BJ94"/>
<protein>
    <submittedName>
        <fullName evidence="2">Uncharacterized protein</fullName>
    </submittedName>
</protein>
<name>A0AAF1BJ94_9TREE</name>